<sequence length="415" mass="48044">MHDLLRDLCLREAQKEKFLSSLEIGQSITIHRRVVVHQNSPMEKYDISKALHLMQLVRSLTSDSQEALPLASFRLLRVLKKTDSEELYGLKREDGDPIEAILKLVNSRYLAFYADTNLDSRLPSSMHLLWNLQTLIVKGIGWPCIYAPPEIWKMHQLRRVRITGLNLPDPPTGDEEFVILPNLQKMAVIMNFKCSEMVVKRIPNIKKLHIFYDDFSSSHYCFENLGHLKKLESLNCSFGCSVRRSYLAESLSILHSLKKLILWGCRLQWEDITTKIGSLPCLEVLKLYYGSVIGPEWETVEGQFRCLRFLEIVAIDDLECWTMMESSHFPRLKCLRLLRLRKLKNIPWSFGEIQTLEVIELEMCSDSVVISAKEIAEQQEDFGNPEFRVTVRVSLNSKLEPELKSLASHHFQVII</sequence>
<keyword evidence="1" id="KW-0677">Repeat</keyword>
<comment type="caution">
    <text evidence="3">The sequence shown here is derived from an EMBL/GenBank/DDBJ whole genome shotgun (WGS) entry which is preliminary data.</text>
</comment>
<keyword evidence="4" id="KW-1185">Reference proteome</keyword>
<gene>
    <name evidence="3" type="ORF">Salat_1505900</name>
</gene>
<evidence type="ECO:0000256" key="1">
    <source>
        <dbReference type="ARBA" id="ARBA00022737"/>
    </source>
</evidence>
<evidence type="ECO:0000259" key="2">
    <source>
        <dbReference type="Pfam" id="PF23598"/>
    </source>
</evidence>
<name>A0AAE2CM96_9LAMI</name>
<dbReference type="AlphaFoldDB" id="A0AAE2CM96"/>
<dbReference type="InterPro" id="IPR055414">
    <property type="entry name" value="LRR_R13L4/SHOC2-like"/>
</dbReference>
<accession>A0AAE2CM96</accession>
<dbReference type="SUPFAM" id="SSF52058">
    <property type="entry name" value="L domain-like"/>
    <property type="match status" value="1"/>
</dbReference>
<reference evidence="3" key="2">
    <citation type="journal article" date="2024" name="Plant">
        <title>Genomic evolution and insights into agronomic trait innovations of Sesamum species.</title>
        <authorList>
            <person name="Miao H."/>
            <person name="Wang L."/>
            <person name="Qu L."/>
            <person name="Liu H."/>
            <person name="Sun Y."/>
            <person name="Le M."/>
            <person name="Wang Q."/>
            <person name="Wei S."/>
            <person name="Zheng Y."/>
            <person name="Lin W."/>
            <person name="Duan Y."/>
            <person name="Cao H."/>
            <person name="Xiong S."/>
            <person name="Wang X."/>
            <person name="Wei L."/>
            <person name="Li C."/>
            <person name="Ma Q."/>
            <person name="Ju M."/>
            <person name="Zhao R."/>
            <person name="Li G."/>
            <person name="Mu C."/>
            <person name="Tian Q."/>
            <person name="Mei H."/>
            <person name="Zhang T."/>
            <person name="Gao T."/>
            <person name="Zhang H."/>
        </authorList>
    </citation>
    <scope>NUCLEOTIDE SEQUENCE</scope>
    <source>
        <strain evidence="3">3651</strain>
    </source>
</reference>
<dbReference type="Gene3D" id="3.80.10.10">
    <property type="entry name" value="Ribonuclease Inhibitor"/>
    <property type="match status" value="1"/>
</dbReference>
<dbReference type="Proteomes" id="UP001293254">
    <property type="component" value="Unassembled WGS sequence"/>
</dbReference>
<evidence type="ECO:0000313" key="4">
    <source>
        <dbReference type="Proteomes" id="UP001293254"/>
    </source>
</evidence>
<dbReference type="Pfam" id="PF23598">
    <property type="entry name" value="LRR_14"/>
    <property type="match status" value="1"/>
</dbReference>
<protein>
    <submittedName>
        <fullName evidence="3">Late blight resistance proteinR1B-17</fullName>
    </submittedName>
</protein>
<dbReference type="PANTHER" id="PTHR15140:SF33">
    <property type="entry name" value="LATE BLIGHT RESISTANCE PROTEIN HOMOLOG R1A-3 ISOFORM X1"/>
    <property type="match status" value="1"/>
</dbReference>
<dbReference type="EMBL" id="JACGWO010000005">
    <property type="protein sequence ID" value="KAK4427370.1"/>
    <property type="molecule type" value="Genomic_DNA"/>
</dbReference>
<dbReference type="PANTHER" id="PTHR15140">
    <property type="entry name" value="TUBULIN-SPECIFIC CHAPERONE E"/>
    <property type="match status" value="1"/>
</dbReference>
<proteinExistence type="predicted"/>
<dbReference type="InterPro" id="IPR032675">
    <property type="entry name" value="LRR_dom_sf"/>
</dbReference>
<organism evidence="3 4">
    <name type="scientific">Sesamum alatum</name>
    <dbReference type="NCBI Taxonomy" id="300844"/>
    <lineage>
        <taxon>Eukaryota</taxon>
        <taxon>Viridiplantae</taxon>
        <taxon>Streptophyta</taxon>
        <taxon>Embryophyta</taxon>
        <taxon>Tracheophyta</taxon>
        <taxon>Spermatophyta</taxon>
        <taxon>Magnoliopsida</taxon>
        <taxon>eudicotyledons</taxon>
        <taxon>Gunneridae</taxon>
        <taxon>Pentapetalae</taxon>
        <taxon>asterids</taxon>
        <taxon>lamiids</taxon>
        <taxon>Lamiales</taxon>
        <taxon>Pedaliaceae</taxon>
        <taxon>Sesamum</taxon>
    </lineage>
</organism>
<feature type="domain" description="Disease resistance R13L4/SHOC-2-like LRR" evidence="2">
    <location>
        <begin position="57"/>
        <end position="266"/>
    </location>
</feature>
<reference evidence="3" key="1">
    <citation type="submission" date="2020-06" db="EMBL/GenBank/DDBJ databases">
        <authorList>
            <person name="Li T."/>
            <person name="Hu X."/>
            <person name="Zhang T."/>
            <person name="Song X."/>
            <person name="Zhang H."/>
            <person name="Dai N."/>
            <person name="Sheng W."/>
            <person name="Hou X."/>
            <person name="Wei L."/>
        </authorList>
    </citation>
    <scope>NUCLEOTIDE SEQUENCE</scope>
    <source>
        <strain evidence="3">3651</strain>
        <tissue evidence="3">Leaf</tissue>
    </source>
</reference>
<evidence type="ECO:0000313" key="3">
    <source>
        <dbReference type="EMBL" id="KAK4427370.1"/>
    </source>
</evidence>